<comment type="caution">
    <text evidence="4">The sequence shown here is derived from an EMBL/GenBank/DDBJ whole genome shotgun (WGS) entry which is preliminary data.</text>
</comment>
<organism evidence="4 5">
    <name type="scientific">Tilletia controversa</name>
    <name type="common">dwarf bunt fungus</name>
    <dbReference type="NCBI Taxonomy" id="13291"/>
    <lineage>
        <taxon>Eukaryota</taxon>
        <taxon>Fungi</taxon>
        <taxon>Dikarya</taxon>
        <taxon>Basidiomycota</taxon>
        <taxon>Ustilaginomycotina</taxon>
        <taxon>Exobasidiomycetes</taxon>
        <taxon>Tilletiales</taxon>
        <taxon>Tilletiaceae</taxon>
        <taxon>Tilletia</taxon>
    </lineage>
</organism>
<keyword evidence="2" id="KW-0732">Signal</keyword>
<evidence type="ECO:0000256" key="2">
    <source>
        <dbReference type="SAM" id="SignalP"/>
    </source>
</evidence>
<sequence length="803" mass="83079">MPLKLLSVVLFRSPVPSSQGTDPWHDAFGPFCLPSFPVSALESGTSTPLAPVALTSSGLPSRKPRPPPSNPMLTTHHLHILTHNNSNLEDDALSIADSADSQSSAPPSPTTTAAASSSSSSSRSRASSAVPPRRPTIETTEFTVSSIPVLASVSCNQSPLVGAFLNRQWAGVVCTSQRAVQAWAEALVSITHQTVCEYERLDFERRPNELRLPRTTTVWSRIPFFAVGPATSTALKKIVIGPPLGSKVSSASVAAASNPIKPKVILGGKSTGTADMLGRFILNFFDCQPGDDDGEENTDGTKGESTSSLRPQAYAISNPLLVLQGDKALPNLPHILSTAKPHPIPFETMRVYETGVDPHFSANVDSLFSLLARARGIALSRRSSSRSSRRPSGSWASTSASASASASGSSSSSLTASTSASTVVGDAPAPASETRDGWAMGTATLSAEEIARLQGRQQVRAIAAARRAARNAREWQLEADRAAAAQQQQQQQQQQMGQLAVGDDASRESSASASASVGDGSVVRDRASSFAGGSGGERESGPGETSASVHSSDVRERASSTGWSSRPEPLNLSMSNIIASPSAFTPSPAGSAMPSPRLDLRRLSIGASGGGGGSTLSGSTLQQHAPSLAGVRPDWLVFFSPSGVKYALETLRRQAWLPPAGGNEDTVRVGDGVARGGTGGESRAESPVASTNGLRITTTTTTTTTTPGNSAPPPPPPPLYPRIATLGPTTARWIIENLGHEGVRVDVIAAKPSPEELRLAIFAFEAGEGGEGAGWTLEAHGLGGCVPGGAVLDGVGGGLEDGD</sequence>
<protein>
    <recommendedName>
        <fullName evidence="3">Tetrapyrrole biosynthesis uroporphyrinogen III synthase domain-containing protein</fullName>
    </recommendedName>
</protein>
<proteinExistence type="predicted"/>
<dbReference type="EMBL" id="LWDE02000407">
    <property type="protein sequence ID" value="KAE8247953.1"/>
    <property type="molecule type" value="Genomic_DNA"/>
</dbReference>
<dbReference type="GO" id="GO:0005829">
    <property type="term" value="C:cytosol"/>
    <property type="evidence" value="ECO:0007669"/>
    <property type="project" value="TreeGrafter"/>
</dbReference>
<dbReference type="SUPFAM" id="SSF69618">
    <property type="entry name" value="HemD-like"/>
    <property type="match status" value="2"/>
</dbReference>
<dbReference type="PANTHER" id="PTHR12390:SF0">
    <property type="entry name" value="UROPORPHYRINOGEN-III SYNTHASE"/>
    <property type="match status" value="1"/>
</dbReference>
<dbReference type="AlphaFoldDB" id="A0A8X7SXD7"/>
<dbReference type="Proteomes" id="UP000077684">
    <property type="component" value="Unassembled WGS sequence"/>
</dbReference>
<dbReference type="InterPro" id="IPR003754">
    <property type="entry name" value="4pyrrol_synth_uPrphyn_synth"/>
</dbReference>
<dbReference type="InterPro" id="IPR036108">
    <property type="entry name" value="4pyrrol_syn_uPrphyn_synt_sf"/>
</dbReference>
<keyword evidence="5" id="KW-1185">Reference proteome</keyword>
<dbReference type="Pfam" id="PF02602">
    <property type="entry name" value="HEM4"/>
    <property type="match status" value="1"/>
</dbReference>
<feature type="compositionally biased region" description="Low complexity" evidence="1">
    <location>
        <begin position="96"/>
        <end position="131"/>
    </location>
</feature>
<feature type="region of interest" description="Disordered" evidence="1">
    <location>
        <begin position="96"/>
        <end position="137"/>
    </location>
</feature>
<feature type="compositionally biased region" description="Low complexity" evidence="1">
    <location>
        <begin position="508"/>
        <end position="521"/>
    </location>
</feature>
<dbReference type="Gene3D" id="3.40.50.10090">
    <property type="match status" value="2"/>
</dbReference>
<feature type="compositionally biased region" description="Low complexity" evidence="1">
    <location>
        <begin position="482"/>
        <end position="495"/>
    </location>
</feature>
<evidence type="ECO:0000256" key="1">
    <source>
        <dbReference type="SAM" id="MobiDB-lite"/>
    </source>
</evidence>
<evidence type="ECO:0000259" key="3">
    <source>
        <dbReference type="Pfam" id="PF02602"/>
    </source>
</evidence>
<feature type="compositionally biased region" description="Low complexity" evidence="1">
    <location>
        <begin position="695"/>
        <end position="709"/>
    </location>
</feature>
<dbReference type="InterPro" id="IPR039793">
    <property type="entry name" value="UROS/Hem4"/>
</dbReference>
<dbReference type="GO" id="GO:0006780">
    <property type="term" value="P:uroporphyrinogen III biosynthetic process"/>
    <property type="evidence" value="ECO:0007669"/>
    <property type="project" value="InterPro"/>
</dbReference>
<reference evidence="4" key="2">
    <citation type="journal article" date="2019" name="IMA Fungus">
        <title>Genome sequencing and comparison of five Tilletia species to identify candidate genes for the detection of regulated species infecting wheat.</title>
        <authorList>
            <person name="Nguyen H.D.T."/>
            <person name="Sultana T."/>
            <person name="Kesanakurti P."/>
            <person name="Hambleton S."/>
        </authorList>
    </citation>
    <scope>NUCLEOTIDE SEQUENCE</scope>
    <source>
        <strain evidence="4">DAOMC 236426</strain>
    </source>
</reference>
<feature type="chain" id="PRO_5036486807" description="Tetrapyrrole biosynthesis uroporphyrinogen III synthase domain-containing protein" evidence="2">
    <location>
        <begin position="21"/>
        <end position="803"/>
    </location>
</feature>
<feature type="region of interest" description="Disordered" evidence="1">
    <location>
        <begin position="602"/>
        <end position="621"/>
    </location>
</feature>
<gene>
    <name evidence="4" type="ORF">A4X06_0g4066</name>
</gene>
<name>A0A8X7SXD7_9BASI</name>
<feature type="domain" description="Tetrapyrrole biosynthesis uroporphyrinogen III synthase" evidence="3">
    <location>
        <begin position="137"/>
        <end position="245"/>
    </location>
</feature>
<feature type="signal peptide" evidence="2">
    <location>
        <begin position="1"/>
        <end position="20"/>
    </location>
</feature>
<dbReference type="GO" id="GO:0004852">
    <property type="term" value="F:uroporphyrinogen-III synthase activity"/>
    <property type="evidence" value="ECO:0007669"/>
    <property type="project" value="InterPro"/>
</dbReference>
<evidence type="ECO:0000313" key="5">
    <source>
        <dbReference type="Proteomes" id="UP000077684"/>
    </source>
</evidence>
<feature type="region of interest" description="Disordered" evidence="1">
    <location>
        <begin position="480"/>
        <end position="569"/>
    </location>
</feature>
<dbReference type="PANTHER" id="PTHR12390">
    <property type="entry name" value="UROPORPHYRINOGEN III SYNTHASE"/>
    <property type="match status" value="1"/>
</dbReference>
<feature type="region of interest" description="Disordered" evidence="1">
    <location>
        <begin position="695"/>
        <end position="718"/>
    </location>
</feature>
<reference evidence="4" key="1">
    <citation type="submission" date="2016-04" db="EMBL/GenBank/DDBJ databases">
        <authorList>
            <person name="Nguyen H.D."/>
            <person name="Samba Siva P."/>
            <person name="Cullis J."/>
            <person name="Levesque C.A."/>
            <person name="Hambleton S."/>
        </authorList>
    </citation>
    <scope>NUCLEOTIDE SEQUENCE</scope>
    <source>
        <strain evidence="4">DAOMC 236426</strain>
    </source>
</reference>
<evidence type="ECO:0000313" key="4">
    <source>
        <dbReference type="EMBL" id="KAE8247953.1"/>
    </source>
</evidence>
<accession>A0A8X7SXD7</accession>
<feature type="compositionally biased region" description="Low complexity" evidence="1">
    <location>
        <begin position="390"/>
        <end position="422"/>
    </location>
</feature>
<feature type="region of interest" description="Disordered" evidence="1">
    <location>
        <begin position="52"/>
        <end position="74"/>
    </location>
</feature>
<feature type="region of interest" description="Disordered" evidence="1">
    <location>
        <begin position="380"/>
        <end position="437"/>
    </location>
</feature>